<organism evidence="9 10">
    <name type="scientific">Linderina pennispora</name>
    <dbReference type="NCBI Taxonomy" id="61395"/>
    <lineage>
        <taxon>Eukaryota</taxon>
        <taxon>Fungi</taxon>
        <taxon>Fungi incertae sedis</taxon>
        <taxon>Zoopagomycota</taxon>
        <taxon>Kickxellomycotina</taxon>
        <taxon>Kickxellomycetes</taxon>
        <taxon>Kickxellales</taxon>
        <taxon>Kickxellaceae</taxon>
        <taxon>Linderina</taxon>
    </lineage>
</organism>
<accession>A0A1Y1W525</accession>
<dbReference type="Pfam" id="PF00130">
    <property type="entry name" value="C1_1"/>
    <property type="match status" value="1"/>
</dbReference>
<gene>
    <name evidence="9" type="ORF">DL89DRAFT_247451</name>
</gene>
<feature type="compositionally biased region" description="Polar residues" evidence="5">
    <location>
        <begin position="646"/>
        <end position="659"/>
    </location>
</feature>
<dbReference type="InterPro" id="IPR001781">
    <property type="entry name" value="Znf_LIM"/>
</dbReference>
<feature type="compositionally biased region" description="Polar residues" evidence="5">
    <location>
        <begin position="180"/>
        <end position="191"/>
    </location>
</feature>
<feature type="region of interest" description="Disordered" evidence="5">
    <location>
        <begin position="953"/>
        <end position="1055"/>
    </location>
</feature>
<dbReference type="PANTHER" id="PTHR46075">
    <property type="entry name" value="CHIMERIN FAMILY MEMBER"/>
    <property type="match status" value="1"/>
</dbReference>
<dbReference type="Pfam" id="PF00412">
    <property type="entry name" value="LIM"/>
    <property type="match status" value="2"/>
</dbReference>
<keyword evidence="1" id="KW-0343">GTPase activation</keyword>
<sequence>MASEAAHASSSESGLLTTPPKCWGCNKPIDGGSAIQFADGVWHIDCFQCTTCNKVIEFDSNLLFLADGKPICPECSYCCSLCKKPIFDEAIVTVEGTYHSECFRCTNCKQRIQGKSFAKTSQGVIYCVNCYAERREKKKAARRRREHQVMEEKALPSLPPDSGTEIGRSPVLASGREGQLSPSTLPSNSSAPVIGGSRPGSSAQPVGEAARQSAVLDDSGRSSTSAQQTRRRLPPPGNASASAQPLPAASGKPKQGLATSSSTDFTGTSSTSPSYQHHASSAPTSPTATDNAANTHGLPPVPTSPPLDANFDAGLEWTEDIDELERKFVRFSMRAGAQPGASGLANGLREPAADDGRRHAQQDLAQRMRAMSNSKGPSGVIPLGLRSREGSPTDTQPGDSLSQQQQQRQTEGGTEWLQHADVAQLKEELLVNYGQLCRMEASYQKLRDLYATVVNQLLETRQVLQQERSKKNEYEGILRKYYGWVDSNPSPSFNNDSTLARSPGGSSSAQQQPQQQQQQQQRGSAVQEAKGANGGSARAQSRHHHQQRDGPPPSIGRTLSIRRQKQAAAAAASKQAGDGNESGSDVDDAIITTMPQKATKRFLWPFGGSGSGHHVAGDDGRHDSMDSEATAAGTSTSPTAGRKSLDSGTTVGSRQHYFQPSNTFRPGKCERCLEKIWTFANNTVKCKYCNVICHHRCVADFPANCPGFDRSGRSAGGHHSHHGSAVNSMPAFDPNAPFQPDKMFGRSLIEQARSEDAHVPWIVRAAIGFIEEQGLTMEGVYRKSGSTMDIRAIQMNVTQISVATNGKFAGTPPIASADADVTSVTSVLKQYFRELPDPLLTFETYHLWVQAAGIGSDEEKVRVYRTISDSMPHEHSETLKYLMLHLKRIAEYQQDNKMTPNNLSVVFAPNILHMPKSNVFEEMKNMGGINQTVRFLIQHANDIWGDQHYAQYSGRKDSQDNGQDASSPSSPAVGSGVEPMPIVSPAGTAEQGDLNMSHSMPSSPAFLEDAGGVQHSVRQQHAAHDMSERFMASHHHSPMYHKASLDIPRDSNSKF</sequence>
<evidence type="ECO:0000256" key="5">
    <source>
        <dbReference type="SAM" id="MobiDB-lite"/>
    </source>
</evidence>
<dbReference type="PANTHER" id="PTHR46075:SF2">
    <property type="entry name" value="RHO GTPASE ACTIVATING PROTEIN AT 5A, ISOFORM A"/>
    <property type="match status" value="1"/>
</dbReference>
<keyword evidence="10" id="KW-1185">Reference proteome</keyword>
<dbReference type="PROSITE" id="PS50023">
    <property type="entry name" value="LIM_DOMAIN_2"/>
    <property type="match status" value="1"/>
</dbReference>
<proteinExistence type="predicted"/>
<dbReference type="SUPFAM" id="SSF57716">
    <property type="entry name" value="Glucocorticoid receptor-like (DNA-binding domain)"/>
    <property type="match status" value="2"/>
</dbReference>
<feature type="region of interest" description="Disordered" evidence="5">
    <location>
        <begin position="141"/>
        <end position="311"/>
    </location>
</feature>
<feature type="domain" description="LIM zinc-binding" evidence="6">
    <location>
        <begin position="20"/>
        <end position="83"/>
    </location>
</feature>
<dbReference type="CDD" id="cd00159">
    <property type="entry name" value="RhoGAP"/>
    <property type="match status" value="1"/>
</dbReference>
<feature type="compositionally biased region" description="Basic and acidic residues" evidence="5">
    <location>
        <begin position="351"/>
        <end position="361"/>
    </location>
</feature>
<comment type="caution">
    <text evidence="9">The sequence shown here is derived from an EMBL/GenBank/DDBJ whole genome shotgun (WGS) entry which is preliminary data.</text>
</comment>
<dbReference type="GO" id="GO:0005096">
    <property type="term" value="F:GTPase activator activity"/>
    <property type="evidence" value="ECO:0007669"/>
    <property type="project" value="UniProtKB-KW"/>
</dbReference>
<dbReference type="SMART" id="SM00109">
    <property type="entry name" value="C1"/>
    <property type="match status" value="1"/>
</dbReference>
<feature type="region of interest" description="Disordered" evidence="5">
    <location>
        <begin position="485"/>
        <end position="587"/>
    </location>
</feature>
<keyword evidence="4" id="KW-0440">LIM domain</keyword>
<reference evidence="9 10" key="1">
    <citation type="submission" date="2016-07" db="EMBL/GenBank/DDBJ databases">
        <title>Pervasive Adenine N6-methylation of Active Genes in Fungi.</title>
        <authorList>
            <consortium name="DOE Joint Genome Institute"/>
            <person name="Mondo S.J."/>
            <person name="Dannebaum R.O."/>
            <person name="Kuo R.C."/>
            <person name="Labutti K."/>
            <person name="Haridas S."/>
            <person name="Kuo A."/>
            <person name="Salamov A."/>
            <person name="Ahrendt S.R."/>
            <person name="Lipzen A."/>
            <person name="Sullivan W."/>
            <person name="Andreopoulos W.B."/>
            <person name="Clum A."/>
            <person name="Lindquist E."/>
            <person name="Daum C."/>
            <person name="Ramamoorthy G.K."/>
            <person name="Gryganskyi A."/>
            <person name="Culley D."/>
            <person name="Magnuson J.K."/>
            <person name="James T.Y."/>
            <person name="O'Malley M.A."/>
            <person name="Stajich J.E."/>
            <person name="Spatafora J.W."/>
            <person name="Visel A."/>
            <person name="Grigoriev I.V."/>
        </authorList>
    </citation>
    <scope>NUCLEOTIDE SEQUENCE [LARGE SCALE GENOMIC DNA]</scope>
    <source>
        <strain evidence="9 10">ATCC 12442</strain>
    </source>
</reference>
<dbReference type="InterPro" id="IPR002219">
    <property type="entry name" value="PKC_DAG/PE"/>
</dbReference>
<evidence type="ECO:0000256" key="4">
    <source>
        <dbReference type="PROSITE-ProRule" id="PRU00125"/>
    </source>
</evidence>
<evidence type="ECO:0000256" key="3">
    <source>
        <dbReference type="ARBA" id="ARBA00022833"/>
    </source>
</evidence>
<feature type="compositionally biased region" description="Polar residues" evidence="5">
    <location>
        <begin position="275"/>
        <end position="294"/>
    </location>
</feature>
<evidence type="ECO:0000313" key="10">
    <source>
        <dbReference type="Proteomes" id="UP000193922"/>
    </source>
</evidence>
<dbReference type="OrthoDB" id="19923at2759"/>
<dbReference type="STRING" id="61395.A0A1Y1W525"/>
<evidence type="ECO:0000259" key="7">
    <source>
        <dbReference type="PROSITE" id="PS50081"/>
    </source>
</evidence>
<dbReference type="EMBL" id="MCFD01000009">
    <property type="protein sequence ID" value="ORX68502.1"/>
    <property type="molecule type" value="Genomic_DNA"/>
</dbReference>
<dbReference type="PROSITE" id="PS00479">
    <property type="entry name" value="ZF_DAG_PE_1"/>
    <property type="match status" value="1"/>
</dbReference>
<evidence type="ECO:0000259" key="8">
    <source>
        <dbReference type="PROSITE" id="PS50238"/>
    </source>
</evidence>
<dbReference type="CDD" id="cd00029">
    <property type="entry name" value="C1"/>
    <property type="match status" value="1"/>
</dbReference>
<dbReference type="Gene3D" id="1.10.555.10">
    <property type="entry name" value="Rho GTPase activation protein"/>
    <property type="match status" value="1"/>
</dbReference>
<dbReference type="SMART" id="SM00324">
    <property type="entry name" value="RhoGAP"/>
    <property type="match status" value="1"/>
</dbReference>
<feature type="region of interest" description="Disordered" evidence="5">
    <location>
        <begin position="613"/>
        <end position="659"/>
    </location>
</feature>
<dbReference type="InterPro" id="IPR000198">
    <property type="entry name" value="RhoGAP_dom"/>
</dbReference>
<dbReference type="Gene3D" id="3.30.60.20">
    <property type="match status" value="1"/>
</dbReference>
<protein>
    <submittedName>
        <fullName evidence="9">RhoGAP-domain-containing protein</fullName>
    </submittedName>
</protein>
<feature type="compositionally biased region" description="Polar residues" evidence="5">
    <location>
        <begin position="392"/>
        <end position="402"/>
    </location>
</feature>
<feature type="compositionally biased region" description="Basic and acidic residues" evidence="5">
    <location>
        <begin position="615"/>
        <end position="625"/>
    </location>
</feature>
<feature type="region of interest" description="Disordered" evidence="5">
    <location>
        <begin position="337"/>
        <end position="413"/>
    </location>
</feature>
<evidence type="ECO:0000259" key="6">
    <source>
        <dbReference type="PROSITE" id="PS50023"/>
    </source>
</evidence>
<evidence type="ECO:0000256" key="2">
    <source>
        <dbReference type="ARBA" id="ARBA00022723"/>
    </source>
</evidence>
<dbReference type="SMART" id="SM00132">
    <property type="entry name" value="LIM"/>
    <property type="match status" value="2"/>
</dbReference>
<dbReference type="GO" id="GO:0007165">
    <property type="term" value="P:signal transduction"/>
    <property type="evidence" value="ECO:0007669"/>
    <property type="project" value="InterPro"/>
</dbReference>
<dbReference type="Proteomes" id="UP000193922">
    <property type="component" value="Unassembled WGS sequence"/>
</dbReference>
<evidence type="ECO:0000313" key="9">
    <source>
        <dbReference type="EMBL" id="ORX68502.1"/>
    </source>
</evidence>
<feature type="compositionally biased region" description="Low complexity" evidence="5">
    <location>
        <begin position="965"/>
        <end position="977"/>
    </location>
</feature>
<dbReference type="AlphaFoldDB" id="A0A1Y1W525"/>
<feature type="domain" description="Rho-GAP" evidence="8">
    <location>
        <begin position="746"/>
        <end position="944"/>
    </location>
</feature>
<feature type="compositionally biased region" description="Low complexity" evidence="5">
    <location>
        <begin position="259"/>
        <end position="274"/>
    </location>
</feature>
<keyword evidence="2 4" id="KW-0479">Metal-binding</keyword>
<dbReference type="InterPro" id="IPR008936">
    <property type="entry name" value="Rho_GTPase_activation_prot"/>
</dbReference>
<feature type="compositionally biased region" description="Low complexity" evidence="5">
    <location>
        <begin position="486"/>
        <end position="525"/>
    </location>
</feature>
<dbReference type="Pfam" id="PF00620">
    <property type="entry name" value="RhoGAP"/>
    <property type="match status" value="1"/>
</dbReference>
<dbReference type="PROSITE" id="PS50238">
    <property type="entry name" value="RHOGAP"/>
    <property type="match status" value="1"/>
</dbReference>
<keyword evidence="3 4" id="KW-0862">Zinc</keyword>
<feature type="domain" description="Phorbol-ester/DAG-type" evidence="7">
    <location>
        <begin position="655"/>
        <end position="705"/>
    </location>
</feature>
<evidence type="ECO:0000256" key="1">
    <source>
        <dbReference type="ARBA" id="ARBA00022468"/>
    </source>
</evidence>
<dbReference type="Gene3D" id="2.10.110.10">
    <property type="entry name" value="Cysteine Rich Protein"/>
    <property type="match status" value="2"/>
</dbReference>
<dbReference type="SUPFAM" id="SSF48350">
    <property type="entry name" value="GTPase activation domain, GAP"/>
    <property type="match status" value="1"/>
</dbReference>
<dbReference type="GO" id="GO:0046872">
    <property type="term" value="F:metal ion binding"/>
    <property type="evidence" value="ECO:0007669"/>
    <property type="project" value="UniProtKB-KW"/>
</dbReference>
<dbReference type="PROSITE" id="PS50081">
    <property type="entry name" value="ZF_DAG_PE_2"/>
    <property type="match status" value="1"/>
</dbReference>
<dbReference type="InterPro" id="IPR046349">
    <property type="entry name" value="C1-like_sf"/>
</dbReference>
<feature type="compositionally biased region" description="Basic and acidic residues" evidence="5">
    <location>
        <begin position="1043"/>
        <end position="1055"/>
    </location>
</feature>
<dbReference type="SUPFAM" id="SSF57889">
    <property type="entry name" value="Cysteine-rich domain"/>
    <property type="match status" value="1"/>
</dbReference>
<dbReference type="PROSITE" id="PS00478">
    <property type="entry name" value="LIM_DOMAIN_1"/>
    <property type="match status" value="1"/>
</dbReference>
<dbReference type="GeneID" id="63801773"/>
<name>A0A1Y1W525_9FUNG</name>
<feature type="compositionally biased region" description="Low complexity" evidence="5">
    <location>
        <begin position="629"/>
        <end position="641"/>
    </location>
</feature>
<dbReference type="InterPro" id="IPR051854">
    <property type="entry name" value="Rho-type_GAP"/>
</dbReference>
<feature type="compositionally biased region" description="Low complexity" evidence="5">
    <location>
        <begin position="566"/>
        <end position="576"/>
    </location>
</feature>
<feature type="compositionally biased region" description="Low complexity" evidence="5">
    <location>
        <begin position="239"/>
        <end position="250"/>
    </location>
</feature>
<dbReference type="CDD" id="cd08368">
    <property type="entry name" value="LIM"/>
    <property type="match status" value="1"/>
</dbReference>
<dbReference type="RefSeq" id="XP_040742284.1">
    <property type="nucleotide sequence ID" value="XM_040885125.1"/>
</dbReference>